<dbReference type="RefSeq" id="WP_191801004.1">
    <property type="nucleotide sequence ID" value="NZ_JACSQL010000006.1"/>
</dbReference>
<dbReference type="InterPro" id="IPR011006">
    <property type="entry name" value="CheY-like_superfamily"/>
</dbReference>
<sequence>MYSLLIVDDEYYAVEAMLHAVDWKGIGIDHLYTAMSADEARSVLINNQIDIMICDIEMPEEDGLSLQIWVQQHAAQVETIFLTGHAEFSYAQKAIQLHSFDYLLKPIASASLMETVKRALEKRMQNLEFTKLTETYEAYAKEDQSWKPKRMTRFWKDLCSSRYPMNEAKIKELKLIYHVDIDPGTFILPILFRVEAWLRKFPDKDLDIMEFGLCNAAEEFVLNGSMGDAIADQRGYVLVLLYASDPPPQVPDTLELTCKDYMARCTAYLSCRLSCYIGEWTLLTNMPESYRKLKQVHRHNVAGSDGVHYMLPSLEKQASTSELIPLPWASDISLLMETGKIKEVLYKADELIDWIEDQKYVSAELLQSYYHAMLHSIYPLLHKKGISLHRIYPAEEPLEADVTRSLAALREWAHDLISRVGLLLHPNGEDTHSVVKQVCLYIDARLEYDLGREEIAEFARFHPAYLSRLFKKETGISLSDYILQARIKKAQELLLNTNSTVTEIASKAGYVNYTHFTKMFKKYTGLTPQQYRRQNGNKTDKERTL</sequence>
<dbReference type="InterPro" id="IPR018062">
    <property type="entry name" value="HTH_AraC-typ_CS"/>
</dbReference>
<comment type="caution">
    <text evidence="7">The sequence shown here is derived from an EMBL/GenBank/DDBJ whole genome shotgun (WGS) entry which is preliminary data.</text>
</comment>
<dbReference type="PROSITE" id="PS00041">
    <property type="entry name" value="HTH_ARAC_FAMILY_1"/>
    <property type="match status" value="1"/>
</dbReference>
<evidence type="ECO:0000256" key="3">
    <source>
        <dbReference type="ARBA" id="ARBA00023163"/>
    </source>
</evidence>
<proteinExistence type="predicted"/>
<dbReference type="PROSITE" id="PS50110">
    <property type="entry name" value="RESPONSE_REGULATORY"/>
    <property type="match status" value="1"/>
</dbReference>
<dbReference type="SUPFAM" id="SSF46689">
    <property type="entry name" value="Homeodomain-like"/>
    <property type="match status" value="2"/>
</dbReference>
<dbReference type="PROSITE" id="PS01124">
    <property type="entry name" value="HTH_ARAC_FAMILY_2"/>
    <property type="match status" value="1"/>
</dbReference>
<evidence type="ECO:0000256" key="4">
    <source>
        <dbReference type="PROSITE-ProRule" id="PRU00169"/>
    </source>
</evidence>
<organism evidence="7 8">
    <name type="scientific">Paenibacillus gallinarum</name>
    <dbReference type="NCBI Taxonomy" id="2762232"/>
    <lineage>
        <taxon>Bacteria</taxon>
        <taxon>Bacillati</taxon>
        <taxon>Bacillota</taxon>
        <taxon>Bacilli</taxon>
        <taxon>Bacillales</taxon>
        <taxon>Paenibacillaceae</taxon>
        <taxon>Paenibacillus</taxon>
    </lineage>
</organism>
<dbReference type="SUPFAM" id="SSF52172">
    <property type="entry name" value="CheY-like"/>
    <property type="match status" value="1"/>
</dbReference>
<keyword evidence="8" id="KW-1185">Reference proteome</keyword>
<evidence type="ECO:0000259" key="6">
    <source>
        <dbReference type="PROSITE" id="PS50110"/>
    </source>
</evidence>
<evidence type="ECO:0000313" key="7">
    <source>
        <dbReference type="EMBL" id="MBD7969211.1"/>
    </source>
</evidence>
<dbReference type="Gene3D" id="3.40.50.2300">
    <property type="match status" value="1"/>
</dbReference>
<feature type="modified residue" description="4-aspartylphosphate" evidence="4">
    <location>
        <position position="55"/>
    </location>
</feature>
<keyword evidence="1" id="KW-0805">Transcription regulation</keyword>
<evidence type="ECO:0000313" key="8">
    <source>
        <dbReference type="Proteomes" id="UP000608071"/>
    </source>
</evidence>
<dbReference type="InterPro" id="IPR009057">
    <property type="entry name" value="Homeodomain-like_sf"/>
</dbReference>
<dbReference type="CDD" id="cd17536">
    <property type="entry name" value="REC_YesN-like"/>
    <property type="match status" value="1"/>
</dbReference>
<feature type="domain" description="Response regulatory" evidence="6">
    <location>
        <begin position="3"/>
        <end position="120"/>
    </location>
</feature>
<dbReference type="Proteomes" id="UP000608071">
    <property type="component" value="Unassembled WGS sequence"/>
</dbReference>
<keyword evidence="3" id="KW-0804">Transcription</keyword>
<evidence type="ECO:0000259" key="5">
    <source>
        <dbReference type="PROSITE" id="PS01124"/>
    </source>
</evidence>
<dbReference type="InterPro" id="IPR018060">
    <property type="entry name" value="HTH_AraC"/>
</dbReference>
<evidence type="ECO:0000256" key="2">
    <source>
        <dbReference type="ARBA" id="ARBA00023125"/>
    </source>
</evidence>
<dbReference type="Gene3D" id="1.10.10.60">
    <property type="entry name" value="Homeodomain-like"/>
    <property type="match status" value="2"/>
</dbReference>
<dbReference type="PANTHER" id="PTHR43280:SF28">
    <property type="entry name" value="HTH-TYPE TRANSCRIPTIONAL ACTIVATOR RHAS"/>
    <property type="match status" value="1"/>
</dbReference>
<dbReference type="InterPro" id="IPR020449">
    <property type="entry name" value="Tscrpt_reg_AraC-type_HTH"/>
</dbReference>
<dbReference type="PRINTS" id="PR00032">
    <property type="entry name" value="HTHARAC"/>
</dbReference>
<feature type="domain" description="HTH araC/xylS-type" evidence="5">
    <location>
        <begin position="436"/>
        <end position="534"/>
    </location>
</feature>
<dbReference type="InterPro" id="IPR001789">
    <property type="entry name" value="Sig_transdc_resp-reg_receiver"/>
</dbReference>
<reference evidence="7 8" key="1">
    <citation type="submission" date="2020-08" db="EMBL/GenBank/DDBJ databases">
        <title>A Genomic Blueprint of the Chicken Gut Microbiome.</title>
        <authorList>
            <person name="Gilroy R."/>
            <person name="Ravi A."/>
            <person name="Getino M."/>
            <person name="Pursley I."/>
            <person name="Horton D.L."/>
            <person name="Alikhan N.-F."/>
            <person name="Baker D."/>
            <person name="Gharbi K."/>
            <person name="Hall N."/>
            <person name="Watson M."/>
            <person name="Adriaenssens E.M."/>
            <person name="Foster-Nyarko E."/>
            <person name="Jarju S."/>
            <person name="Secka A."/>
            <person name="Antonio M."/>
            <person name="Oren A."/>
            <person name="Chaudhuri R."/>
            <person name="La Ragione R.M."/>
            <person name="Hildebrand F."/>
            <person name="Pallen M.J."/>
        </authorList>
    </citation>
    <scope>NUCLEOTIDE SEQUENCE [LARGE SCALE GENOMIC DNA]</scope>
    <source>
        <strain evidence="7 8">Sa2BVA9</strain>
    </source>
</reference>
<evidence type="ECO:0000256" key="1">
    <source>
        <dbReference type="ARBA" id="ARBA00023015"/>
    </source>
</evidence>
<dbReference type="Pfam" id="PF12833">
    <property type="entry name" value="HTH_18"/>
    <property type="match status" value="1"/>
</dbReference>
<gene>
    <name evidence="7" type="ORF">H9647_14130</name>
</gene>
<keyword evidence="4" id="KW-0597">Phosphoprotein</keyword>
<dbReference type="SMART" id="SM00342">
    <property type="entry name" value="HTH_ARAC"/>
    <property type="match status" value="1"/>
</dbReference>
<dbReference type="PANTHER" id="PTHR43280">
    <property type="entry name" value="ARAC-FAMILY TRANSCRIPTIONAL REGULATOR"/>
    <property type="match status" value="1"/>
</dbReference>
<name>A0ABR8T0B3_9BACL</name>
<dbReference type="EMBL" id="JACSQL010000006">
    <property type="protein sequence ID" value="MBD7969211.1"/>
    <property type="molecule type" value="Genomic_DNA"/>
</dbReference>
<dbReference type="SMART" id="SM00448">
    <property type="entry name" value="REC"/>
    <property type="match status" value="1"/>
</dbReference>
<keyword evidence="2" id="KW-0238">DNA-binding</keyword>
<accession>A0ABR8T0B3</accession>
<protein>
    <submittedName>
        <fullName evidence="7">Helix-turn-helix domain-containing protein</fullName>
    </submittedName>
</protein>
<dbReference type="Pfam" id="PF00072">
    <property type="entry name" value="Response_reg"/>
    <property type="match status" value="1"/>
</dbReference>